<dbReference type="EMBL" id="JAAHBT010000048">
    <property type="protein sequence ID" value="NES09289.1"/>
    <property type="molecule type" value="Genomic_DNA"/>
</dbReference>
<evidence type="ECO:0000313" key="1">
    <source>
        <dbReference type="EMBL" id="NES09289.1"/>
    </source>
</evidence>
<evidence type="ECO:0000313" key="2">
    <source>
        <dbReference type="Proteomes" id="UP000471751"/>
    </source>
</evidence>
<accession>A0A6I5RNM4</accession>
<organism evidence="1 2">
    <name type="scientific">Pseudomonas laurentiana</name>
    <dbReference type="NCBI Taxonomy" id="2364649"/>
    <lineage>
        <taxon>Bacteria</taxon>
        <taxon>Pseudomonadati</taxon>
        <taxon>Pseudomonadota</taxon>
        <taxon>Gammaproteobacteria</taxon>
        <taxon>Pseudomonadales</taxon>
        <taxon>Pseudomonadaceae</taxon>
        <taxon>Pseudomonas</taxon>
    </lineage>
</organism>
<dbReference type="AlphaFoldDB" id="A0A6I5RNM4"/>
<proteinExistence type="predicted"/>
<keyword evidence="2" id="KW-1185">Reference proteome</keyword>
<reference evidence="1 2" key="1">
    <citation type="submission" date="2020-02" db="EMBL/GenBank/DDBJ databases">
        <title>Broccoli isolated Pseudomonas sp.</title>
        <authorList>
            <person name="Fujikawa T."/>
            <person name="Sawada H."/>
        </authorList>
    </citation>
    <scope>NUCLEOTIDE SEQUENCE [LARGE SCALE GENOMIC DNA]</scope>
    <source>
        <strain evidence="1 2">JCM 32154</strain>
    </source>
</reference>
<protein>
    <recommendedName>
        <fullName evidence="3">Phage tail protein</fullName>
    </recommendedName>
</protein>
<gene>
    <name evidence="1" type="ORF">G3O07_05420</name>
</gene>
<dbReference type="Proteomes" id="UP000471751">
    <property type="component" value="Unassembled WGS sequence"/>
</dbReference>
<name>A0A6I5RNM4_9PSED</name>
<dbReference type="RefSeq" id="WP_163933411.1">
    <property type="nucleotide sequence ID" value="NZ_BMQU01000046.1"/>
</dbReference>
<sequence length="110" mass="12346">MKYYRDPASGEVFAYESDGSQDDLISEHLIALSEEEVNAHLNPAAAPLNREQINALRKSAYTDPMTGSDPLYIEYQREIAVGSSETAIKLARQAWLDRADEIAAQYPWPE</sequence>
<comment type="caution">
    <text evidence="1">The sequence shown here is derived from an EMBL/GenBank/DDBJ whole genome shotgun (WGS) entry which is preliminary data.</text>
</comment>
<evidence type="ECO:0008006" key="3">
    <source>
        <dbReference type="Google" id="ProtNLM"/>
    </source>
</evidence>